<keyword evidence="9" id="KW-1185">Reference proteome</keyword>
<dbReference type="RefSeq" id="XP_046061701.1">
    <property type="nucleotide sequence ID" value="XM_046204146.1"/>
</dbReference>
<reference evidence="8" key="1">
    <citation type="journal article" date="2021" name="Open Biol.">
        <title>Shared evolutionary footprints suggest mitochondrial oxidative damage underlies multiple complex I losses in fungi.</title>
        <authorList>
            <person name="Schikora-Tamarit M.A."/>
            <person name="Marcet-Houben M."/>
            <person name="Nosek J."/>
            <person name="Gabaldon T."/>
        </authorList>
    </citation>
    <scope>NUCLEOTIDE SEQUENCE</scope>
    <source>
        <strain evidence="8">CBS6075</strain>
    </source>
</reference>
<dbReference type="GO" id="GO:0006950">
    <property type="term" value="P:response to stress"/>
    <property type="evidence" value="ECO:0007669"/>
    <property type="project" value="UniProtKB-ARBA"/>
</dbReference>
<keyword evidence="5 7" id="KW-1133">Transmembrane helix</keyword>
<evidence type="ECO:0000256" key="5">
    <source>
        <dbReference type="ARBA" id="ARBA00022989"/>
    </source>
</evidence>
<feature type="transmembrane region" description="Helical" evidence="7">
    <location>
        <begin position="95"/>
        <end position="116"/>
    </location>
</feature>
<dbReference type="EMBL" id="JAEUBE010000199">
    <property type="protein sequence ID" value="KAH3666745.1"/>
    <property type="molecule type" value="Genomic_DNA"/>
</dbReference>
<evidence type="ECO:0000313" key="8">
    <source>
        <dbReference type="EMBL" id="KAH3666745.1"/>
    </source>
</evidence>
<keyword evidence="6 7" id="KW-0472">Membrane</keyword>
<dbReference type="Proteomes" id="UP000769157">
    <property type="component" value="Unassembled WGS sequence"/>
</dbReference>
<feature type="transmembrane region" description="Helical" evidence="7">
    <location>
        <begin position="54"/>
        <end position="75"/>
    </location>
</feature>
<comment type="similarity">
    <text evidence="2 7">Belongs to the derlin family.</text>
</comment>
<accession>A0A9P8P833</accession>
<protein>
    <recommendedName>
        <fullName evidence="7">Derlin</fullName>
    </recommendedName>
</protein>
<evidence type="ECO:0000256" key="7">
    <source>
        <dbReference type="RuleBase" id="RU363059"/>
    </source>
</evidence>
<dbReference type="Pfam" id="PF04511">
    <property type="entry name" value="DER1"/>
    <property type="match status" value="1"/>
</dbReference>
<feature type="transmembrane region" description="Helical" evidence="7">
    <location>
        <begin position="178"/>
        <end position="195"/>
    </location>
</feature>
<name>A0A9P8P833_9ASCO</name>
<evidence type="ECO:0000313" key="9">
    <source>
        <dbReference type="Proteomes" id="UP000769157"/>
    </source>
</evidence>
<sequence>MEHMPIQWLMEVPVVTRCYTIGIVGVSLLESAGYVTERDLVYTFEDVFVRGQVWRLLTSILYFGPFTWDSILGLYMTVRYSQNLEQSFYQTRHYIWCLAFLSTGLIIFSTLVHPLYKIGTYLVDTLLYIYSRRNPTQALQLMGLYRFDSLYLPQVFFCLAVLGSQSQSMGIRLMQSSSIVELIIGYLWGHVYLFLVDVWPKLHGSDPTGARM</sequence>
<evidence type="ECO:0000256" key="6">
    <source>
        <dbReference type="ARBA" id="ARBA00023136"/>
    </source>
</evidence>
<dbReference type="AlphaFoldDB" id="A0A9P8P833"/>
<feature type="transmembrane region" description="Helical" evidence="7">
    <location>
        <begin position="150"/>
        <end position="166"/>
    </location>
</feature>
<comment type="caution">
    <text evidence="8">The sequence shown here is derived from an EMBL/GenBank/DDBJ whole genome shotgun (WGS) entry which is preliminary data.</text>
</comment>
<dbReference type="SUPFAM" id="SSF144091">
    <property type="entry name" value="Rhomboid-like"/>
    <property type="match status" value="1"/>
</dbReference>
<proteinExistence type="inferred from homology"/>
<evidence type="ECO:0000256" key="3">
    <source>
        <dbReference type="ARBA" id="ARBA00022692"/>
    </source>
</evidence>
<comment type="subcellular location">
    <subcellularLocation>
        <location evidence="1 7">Endoplasmic reticulum membrane</location>
        <topology evidence="1 7">Multi-pass membrane protein</topology>
    </subcellularLocation>
</comment>
<evidence type="ECO:0000256" key="4">
    <source>
        <dbReference type="ARBA" id="ARBA00022824"/>
    </source>
</evidence>
<gene>
    <name evidence="8" type="ORF">OGAPHI_003194</name>
</gene>
<evidence type="ECO:0000256" key="1">
    <source>
        <dbReference type="ARBA" id="ARBA00004477"/>
    </source>
</evidence>
<dbReference type="OrthoDB" id="1716531at2759"/>
<reference evidence="8" key="2">
    <citation type="submission" date="2021-01" db="EMBL/GenBank/DDBJ databases">
        <authorList>
            <person name="Schikora-Tamarit M.A."/>
        </authorList>
    </citation>
    <scope>NUCLEOTIDE SEQUENCE</scope>
    <source>
        <strain evidence="8">CBS6075</strain>
    </source>
</reference>
<dbReference type="InterPro" id="IPR007599">
    <property type="entry name" value="DER1"/>
</dbReference>
<keyword evidence="3 7" id="KW-0812">Transmembrane</keyword>
<keyword evidence="4 7" id="KW-0256">Endoplasmic reticulum</keyword>
<dbReference type="InterPro" id="IPR035952">
    <property type="entry name" value="Rhomboid-like_sf"/>
</dbReference>
<dbReference type="GO" id="GO:0005789">
    <property type="term" value="C:endoplasmic reticulum membrane"/>
    <property type="evidence" value="ECO:0007669"/>
    <property type="project" value="UniProtKB-SubCell"/>
</dbReference>
<organism evidence="8 9">
    <name type="scientific">Ogataea philodendri</name>
    <dbReference type="NCBI Taxonomy" id="1378263"/>
    <lineage>
        <taxon>Eukaryota</taxon>
        <taxon>Fungi</taxon>
        <taxon>Dikarya</taxon>
        <taxon>Ascomycota</taxon>
        <taxon>Saccharomycotina</taxon>
        <taxon>Pichiomycetes</taxon>
        <taxon>Pichiales</taxon>
        <taxon>Pichiaceae</taxon>
        <taxon>Ogataea</taxon>
    </lineage>
</organism>
<evidence type="ECO:0000256" key="2">
    <source>
        <dbReference type="ARBA" id="ARBA00008917"/>
    </source>
</evidence>
<dbReference type="PANTHER" id="PTHR11009">
    <property type="entry name" value="DER1-LIKE PROTEIN, DERLIN"/>
    <property type="match status" value="1"/>
</dbReference>
<dbReference type="GeneID" id="70235161"/>
<comment type="function">
    <text evidence="7">May be involved in the degradation of misfolded endoplasmic reticulum (ER) luminal proteins.</text>
</comment>